<keyword evidence="3" id="KW-1185">Reference proteome</keyword>
<reference evidence="2" key="1">
    <citation type="submission" date="2025-08" db="UniProtKB">
        <authorList>
            <consortium name="Ensembl"/>
        </authorList>
    </citation>
    <scope>IDENTIFICATION</scope>
</reference>
<evidence type="ECO:0000313" key="2">
    <source>
        <dbReference type="Ensembl" id="ENSANIP00000012542.1"/>
    </source>
</evidence>
<dbReference type="PANTHER" id="PTHR31254">
    <property type="entry name" value="HYPOTHETICAL PROTEIN LOC690617"/>
    <property type="match status" value="1"/>
</dbReference>
<dbReference type="Pfam" id="PF15041">
    <property type="entry name" value="TKTI1"/>
    <property type="match status" value="1"/>
</dbReference>
<accession>A0A8B9RUY6</accession>
<sequence length="212" mass="23836">APGMELGEHRPWVLQSTLETEFPLPLYSDQYITLWGPRQAPLLKQAVRWKTTPIGWDAVGQSWSTGLNSRDEEVEDPWYALASGITHRRWERAHAGQGQRDPLPAAYAQHLREVAWWDPVVPAAYLGPRTRWGAFLWQERPVLGKEYVVTRSQSPQAQGGSSGYVPALSFCRPLLATQDIRTWNLLHHQPSTPHKSCPGLGSSQPPSTCPKE</sequence>
<organism evidence="2 3">
    <name type="scientific">Accipiter nisus</name>
    <name type="common">Eurasian sparrowhawk</name>
    <dbReference type="NCBI Taxonomy" id="211598"/>
    <lineage>
        <taxon>Eukaryota</taxon>
        <taxon>Metazoa</taxon>
        <taxon>Chordata</taxon>
        <taxon>Craniata</taxon>
        <taxon>Vertebrata</taxon>
        <taxon>Euteleostomi</taxon>
        <taxon>Archelosauria</taxon>
        <taxon>Archosauria</taxon>
        <taxon>Dinosauria</taxon>
        <taxon>Saurischia</taxon>
        <taxon>Theropoda</taxon>
        <taxon>Coelurosauria</taxon>
        <taxon>Aves</taxon>
        <taxon>Neognathae</taxon>
        <taxon>Neoaves</taxon>
        <taxon>Telluraves</taxon>
        <taxon>Accipitrimorphae</taxon>
        <taxon>Accipitriformes</taxon>
        <taxon>Accipitridae</taxon>
        <taxon>Accipitrinae</taxon>
        <taxon>Accipiter</taxon>
    </lineage>
</organism>
<dbReference type="Proteomes" id="UP000694541">
    <property type="component" value="Unplaced"/>
</dbReference>
<evidence type="ECO:0000256" key="1">
    <source>
        <dbReference type="SAM" id="MobiDB-lite"/>
    </source>
</evidence>
<reference evidence="2" key="2">
    <citation type="submission" date="2025-09" db="UniProtKB">
        <authorList>
            <consortium name="Ensembl"/>
        </authorList>
    </citation>
    <scope>IDENTIFICATION</scope>
</reference>
<proteinExistence type="predicted"/>
<feature type="region of interest" description="Disordered" evidence="1">
    <location>
        <begin position="191"/>
        <end position="212"/>
    </location>
</feature>
<dbReference type="AlphaFoldDB" id="A0A8B9RUY6"/>
<dbReference type="PANTHER" id="PTHR31254:SF1">
    <property type="entry name" value="TEKTIN BUNDLE-INTERACTING PROTEIN 1"/>
    <property type="match status" value="1"/>
</dbReference>
<dbReference type="InterPro" id="IPR029203">
    <property type="entry name" value="TKTI1"/>
</dbReference>
<name>A0A8B9RUY6_9AVES</name>
<protein>
    <submittedName>
        <fullName evidence="2">Chromosome 19 open reading frame 71</fullName>
    </submittedName>
</protein>
<dbReference type="Ensembl" id="ENSANIT00000012984.1">
    <property type="protein sequence ID" value="ENSANIP00000012542.1"/>
    <property type="gene ID" value="ENSANIG00000008480.1"/>
</dbReference>
<evidence type="ECO:0000313" key="3">
    <source>
        <dbReference type="Proteomes" id="UP000694541"/>
    </source>
</evidence>